<evidence type="ECO:0000313" key="2">
    <source>
        <dbReference type="Proteomes" id="UP000320660"/>
    </source>
</evidence>
<proteinExistence type="predicted"/>
<dbReference type="EMBL" id="MK368614">
    <property type="protein sequence ID" value="QAU04294.1"/>
    <property type="molecule type" value="Genomic_DNA"/>
</dbReference>
<keyword evidence="2" id="KW-1185">Reference proteome</keyword>
<name>A0A513PWH3_9CAUD</name>
<reference evidence="1 2" key="1">
    <citation type="submission" date="2019-01" db="EMBL/GenBank/DDBJ databases">
        <authorList>
            <person name="Le T.S."/>
            <person name="Kurtboke I."/>
        </authorList>
    </citation>
    <scope>NUCLEOTIDE SEQUENCE [LARGE SCALE GENOMIC DNA]</scope>
</reference>
<evidence type="ECO:0000313" key="1">
    <source>
        <dbReference type="EMBL" id="QAU04294.1"/>
    </source>
</evidence>
<protein>
    <submittedName>
        <fullName evidence="1">Uncharacterized protein</fullName>
    </submittedName>
</protein>
<sequence length="101" mass="10366">MEETSKEFSKTYYINTSTLSGGLIGSAIGGLITNSGTGVVSGAINSIIYSTSSEPRPEDEEITPVRDTIKGLLMGAATATITGALANSIFGSGDDSDEVEK</sequence>
<dbReference type="GeneID" id="55613507"/>
<dbReference type="KEGG" id="vg:55613507"/>
<dbReference type="Proteomes" id="UP000320660">
    <property type="component" value="Segment"/>
</dbReference>
<accession>A0A513PWH3</accession>
<organism evidence="1 2">
    <name type="scientific">Vibrio phage 2 TSL-2019</name>
    <dbReference type="NCBI Taxonomy" id="2508172"/>
    <lineage>
        <taxon>Viruses</taxon>
        <taxon>Duplodnaviria</taxon>
        <taxon>Heunggongvirae</taxon>
        <taxon>Uroviricota</taxon>
        <taxon>Caudoviricetes</taxon>
        <taxon>Chimalliviridae</taxon>
        <taxon>Gorgonvirinae</taxon>
        <taxon>Aphroditevirus</taxon>
        <taxon>Aphroditevirus av2TSL2019</taxon>
    </lineage>
</organism>
<dbReference type="RefSeq" id="YP_009843241.1">
    <property type="nucleotide sequence ID" value="NC_048747.1"/>
</dbReference>